<sequence length="507" mass="54431">MAFHPQLTPSDTHNDTLAANVHPHDWVNPRPAGRYNLVVIGAGAAGLVCAAGAAGLGARVALIERQLMGGDCLNVGCVPSKALIRASRACHASRHSGEFGVVGGEGLRCDFPQVMARMRRLRAELSRHDSARRFRDELGVDVFIGEGRFTGPQTIAVDGRELAFDRAAICTGARAAVPSLPGLAAAGYLTNETVFSLTELPPWLAVIGGGPIGCELAQAFARFGSRVSLIESEPHLLGREDADAAAIIETVFGREGIELYPGAKILEVVTEGEEKVLRLQRDDGGGEIRVDAILVGAGRTPNLHGLDLERGGIIYDRSGIQVNDRLQTSNPRVYAAGDICSPYKFTHTADAQARILIANALFMGRQKASALVVPWCTYTDPEIAHVGLYERDAERQGIRITTLTVPLATVDRAVIDGDTEGFARVHLRRGSDQILGATIVGRHAGEMISELSLAITGGLGLAAIGRTIHPYPTQAEAIRKLADAWNRTRLTPTVKRLLGGWLQWRRR</sequence>
<dbReference type="InterPro" id="IPR012999">
    <property type="entry name" value="Pyr_OxRdtase_I_AS"/>
</dbReference>
<dbReference type="GO" id="GO:0016668">
    <property type="term" value="F:oxidoreductase activity, acting on a sulfur group of donors, NAD(P) as acceptor"/>
    <property type="evidence" value="ECO:0007669"/>
    <property type="project" value="InterPro"/>
</dbReference>
<dbReference type="RefSeq" id="WP_183350361.1">
    <property type="nucleotide sequence ID" value="NZ_JACHEO010000008.1"/>
</dbReference>
<dbReference type="SUPFAM" id="SSF51905">
    <property type="entry name" value="FAD/NAD(P)-binding domain"/>
    <property type="match status" value="1"/>
</dbReference>
<dbReference type="Pfam" id="PF02852">
    <property type="entry name" value="Pyr_redox_dim"/>
    <property type="match status" value="1"/>
</dbReference>
<evidence type="ECO:0000256" key="1">
    <source>
        <dbReference type="ARBA" id="ARBA00007532"/>
    </source>
</evidence>
<dbReference type="PANTHER" id="PTHR43014:SF2">
    <property type="entry name" value="MERCURIC REDUCTASE"/>
    <property type="match status" value="1"/>
</dbReference>
<dbReference type="PIRSF" id="PIRSF000350">
    <property type="entry name" value="Mercury_reductase_MerA"/>
    <property type="match status" value="1"/>
</dbReference>
<comment type="caution">
    <text evidence="14">The sequence shown here is derived from an EMBL/GenBank/DDBJ whole genome shotgun (WGS) entry which is preliminary data.</text>
</comment>
<dbReference type="InterPro" id="IPR001100">
    <property type="entry name" value="Pyr_nuc-diS_OxRdtase"/>
</dbReference>
<accession>A0A840UQV4</accession>
<dbReference type="Gene3D" id="3.50.50.60">
    <property type="entry name" value="FAD/NAD(P)-binding domain"/>
    <property type="match status" value="2"/>
</dbReference>
<keyword evidence="8" id="KW-0547">Nucleotide-binding</keyword>
<feature type="binding site" evidence="8">
    <location>
        <position position="81"/>
    </location>
    <ligand>
        <name>FAD</name>
        <dbReference type="ChEBI" id="CHEBI:57692"/>
    </ligand>
</feature>
<name>A0A840UQV4_9BACT</name>
<evidence type="ECO:0000256" key="6">
    <source>
        <dbReference type="ARBA" id="ARBA00023157"/>
    </source>
</evidence>
<evidence type="ECO:0000256" key="5">
    <source>
        <dbReference type="ARBA" id="ARBA00023002"/>
    </source>
</evidence>
<dbReference type="FunFam" id="3.30.390.30:FF:000001">
    <property type="entry name" value="Dihydrolipoyl dehydrogenase"/>
    <property type="match status" value="1"/>
</dbReference>
<evidence type="ECO:0000313" key="15">
    <source>
        <dbReference type="Proteomes" id="UP000539642"/>
    </source>
</evidence>
<dbReference type="PANTHER" id="PTHR43014">
    <property type="entry name" value="MERCURIC REDUCTASE"/>
    <property type="match status" value="1"/>
</dbReference>
<protein>
    <submittedName>
        <fullName evidence="14">Pyruvate/2-oxoglutarate dehydrogenase complex dihydrolipoamide dehydrogenase (E3) component</fullName>
    </submittedName>
</protein>
<evidence type="ECO:0000256" key="9">
    <source>
        <dbReference type="PIRSR" id="PIRSR000350-4"/>
    </source>
</evidence>
<keyword evidence="15" id="KW-1185">Reference proteome</keyword>
<gene>
    <name evidence="14" type="ORF">HNQ81_001756</name>
</gene>
<dbReference type="NCBIfam" id="NF004991">
    <property type="entry name" value="PRK06370.1-3"/>
    <property type="match status" value="1"/>
</dbReference>
<comment type="similarity">
    <text evidence="1 10">Belongs to the class-I pyridine nucleotide-disulfide oxidoreductase family.</text>
</comment>
<keyword evidence="5 10" id="KW-0560">Oxidoreductase</keyword>
<dbReference type="InterPro" id="IPR023753">
    <property type="entry name" value="FAD/NAD-binding_dom"/>
</dbReference>
<dbReference type="GO" id="GO:0050660">
    <property type="term" value="F:flavin adenine dinucleotide binding"/>
    <property type="evidence" value="ECO:0007669"/>
    <property type="project" value="TreeGrafter"/>
</dbReference>
<keyword evidence="4" id="KW-0521">NADP</keyword>
<keyword evidence="2 10" id="KW-0285">Flavoprotein</keyword>
<keyword evidence="11" id="KW-0472">Membrane</keyword>
<dbReference type="EMBL" id="JACHEO010000008">
    <property type="protein sequence ID" value="MBB5348025.1"/>
    <property type="molecule type" value="Genomic_DNA"/>
</dbReference>
<keyword evidence="7 10" id="KW-0676">Redox-active center</keyword>
<feature type="domain" description="FAD/NAD(P)-binding" evidence="13">
    <location>
        <begin position="35"/>
        <end position="353"/>
    </location>
</feature>
<evidence type="ECO:0000313" key="14">
    <source>
        <dbReference type="EMBL" id="MBB5348025.1"/>
    </source>
</evidence>
<reference evidence="14 15" key="1">
    <citation type="submission" date="2020-08" db="EMBL/GenBank/DDBJ databases">
        <title>Genomic Encyclopedia of Type Strains, Phase IV (KMG-IV): sequencing the most valuable type-strain genomes for metagenomic binning, comparative biology and taxonomic classification.</title>
        <authorList>
            <person name="Goeker M."/>
        </authorList>
    </citation>
    <scope>NUCLEOTIDE SEQUENCE [LARGE SCALE GENOMIC DNA]</scope>
    <source>
        <strain evidence="14 15">DSM 28570</strain>
    </source>
</reference>
<dbReference type="PRINTS" id="PR00368">
    <property type="entry name" value="FADPNR"/>
</dbReference>
<evidence type="ECO:0000256" key="8">
    <source>
        <dbReference type="PIRSR" id="PIRSR000350-3"/>
    </source>
</evidence>
<feature type="binding site" evidence="8">
    <location>
        <position position="231"/>
    </location>
    <ligand>
        <name>NAD(+)</name>
        <dbReference type="ChEBI" id="CHEBI:57540"/>
    </ligand>
</feature>
<keyword evidence="11" id="KW-1133">Transmembrane helix</keyword>
<evidence type="ECO:0000259" key="13">
    <source>
        <dbReference type="Pfam" id="PF07992"/>
    </source>
</evidence>
<dbReference type="PROSITE" id="PS00076">
    <property type="entry name" value="PYRIDINE_REDOX_1"/>
    <property type="match status" value="1"/>
</dbReference>
<keyword evidence="11" id="KW-0812">Transmembrane</keyword>
<evidence type="ECO:0000256" key="3">
    <source>
        <dbReference type="ARBA" id="ARBA00022827"/>
    </source>
</evidence>
<evidence type="ECO:0000256" key="4">
    <source>
        <dbReference type="ARBA" id="ARBA00022857"/>
    </source>
</evidence>
<feature type="transmembrane region" description="Helical" evidence="11">
    <location>
        <begin position="35"/>
        <end position="58"/>
    </location>
</feature>
<feature type="disulfide bond" description="Redox-active" evidence="9">
    <location>
        <begin position="72"/>
        <end position="77"/>
    </location>
</feature>
<dbReference type="InterPro" id="IPR004099">
    <property type="entry name" value="Pyr_nucl-diS_OxRdtase_dimer"/>
</dbReference>
<dbReference type="GO" id="GO:0003955">
    <property type="term" value="F:NAD(P)H dehydrogenase (quinone) activity"/>
    <property type="evidence" value="ECO:0007669"/>
    <property type="project" value="TreeGrafter"/>
</dbReference>
<dbReference type="Gene3D" id="3.30.390.30">
    <property type="match status" value="1"/>
</dbReference>
<keyword evidence="3 8" id="KW-0274">FAD</keyword>
<comment type="cofactor">
    <cofactor evidence="8">
        <name>FAD</name>
        <dbReference type="ChEBI" id="CHEBI:57692"/>
    </cofactor>
    <text evidence="8">Binds 1 FAD per subunit.</text>
</comment>
<organism evidence="14 15">
    <name type="scientific">Desulfoprunum benzoelyticum</name>
    <dbReference type="NCBI Taxonomy" id="1506996"/>
    <lineage>
        <taxon>Bacteria</taxon>
        <taxon>Pseudomonadati</taxon>
        <taxon>Thermodesulfobacteriota</taxon>
        <taxon>Desulfobulbia</taxon>
        <taxon>Desulfobulbales</taxon>
        <taxon>Desulfobulbaceae</taxon>
        <taxon>Desulfoprunum</taxon>
    </lineage>
</organism>
<dbReference type="PRINTS" id="PR00411">
    <property type="entry name" value="PNDRDTASEI"/>
</dbReference>
<dbReference type="InterPro" id="IPR036188">
    <property type="entry name" value="FAD/NAD-bd_sf"/>
</dbReference>
<keyword evidence="8" id="KW-0520">NAD</keyword>
<dbReference type="Pfam" id="PF07992">
    <property type="entry name" value="Pyr_redox_2"/>
    <property type="match status" value="1"/>
</dbReference>
<keyword evidence="6" id="KW-1015">Disulfide bond</keyword>
<proteinExistence type="inferred from homology"/>
<feature type="domain" description="Pyridine nucleotide-disulphide oxidoreductase dimerisation" evidence="12">
    <location>
        <begin position="373"/>
        <end position="481"/>
    </location>
</feature>
<dbReference type="AlphaFoldDB" id="A0A840UQV4"/>
<feature type="binding site" evidence="8">
    <location>
        <begin position="208"/>
        <end position="215"/>
    </location>
    <ligand>
        <name>NAD(+)</name>
        <dbReference type="ChEBI" id="CHEBI:57540"/>
    </ligand>
</feature>
<dbReference type="SUPFAM" id="SSF55424">
    <property type="entry name" value="FAD/NAD-linked reductases, dimerisation (C-terminal) domain"/>
    <property type="match status" value="1"/>
</dbReference>
<dbReference type="InterPro" id="IPR016156">
    <property type="entry name" value="FAD/NAD-linked_Rdtase_dimer_sf"/>
</dbReference>
<evidence type="ECO:0000256" key="10">
    <source>
        <dbReference type="RuleBase" id="RU003691"/>
    </source>
</evidence>
<feature type="binding site" evidence="8">
    <location>
        <position position="147"/>
    </location>
    <ligand>
        <name>FAD</name>
        <dbReference type="ChEBI" id="CHEBI:57692"/>
    </ligand>
</feature>
<dbReference type="Proteomes" id="UP000539642">
    <property type="component" value="Unassembled WGS sequence"/>
</dbReference>
<evidence type="ECO:0000256" key="11">
    <source>
        <dbReference type="SAM" id="Phobius"/>
    </source>
</evidence>
<feature type="binding site" evidence="8">
    <location>
        <position position="338"/>
    </location>
    <ligand>
        <name>FAD</name>
        <dbReference type="ChEBI" id="CHEBI:57692"/>
    </ligand>
</feature>
<evidence type="ECO:0000256" key="7">
    <source>
        <dbReference type="ARBA" id="ARBA00023284"/>
    </source>
</evidence>
<evidence type="ECO:0000259" key="12">
    <source>
        <dbReference type="Pfam" id="PF02852"/>
    </source>
</evidence>
<feature type="binding site" evidence="8">
    <location>
        <position position="298"/>
    </location>
    <ligand>
        <name>NAD(+)</name>
        <dbReference type="ChEBI" id="CHEBI:57540"/>
    </ligand>
</feature>
<keyword evidence="14" id="KW-0670">Pyruvate</keyword>
<evidence type="ECO:0000256" key="2">
    <source>
        <dbReference type="ARBA" id="ARBA00022630"/>
    </source>
</evidence>